<accession>A0A8X7V227</accession>
<evidence type="ECO:0000313" key="2">
    <source>
        <dbReference type="EMBL" id="KAG2298276.1"/>
    </source>
</evidence>
<reference evidence="2 3" key="1">
    <citation type="submission" date="2020-02" db="EMBL/GenBank/DDBJ databases">
        <authorList>
            <person name="Ma Q."/>
            <person name="Huang Y."/>
            <person name="Song X."/>
            <person name="Pei D."/>
        </authorList>
    </citation>
    <scope>NUCLEOTIDE SEQUENCE [LARGE SCALE GENOMIC DNA]</scope>
    <source>
        <strain evidence="2">Sxm20200214</strain>
        <tissue evidence="2">Leaf</tissue>
    </source>
</reference>
<dbReference type="OrthoDB" id="612216at2759"/>
<dbReference type="InterPro" id="IPR036047">
    <property type="entry name" value="F-box-like_dom_sf"/>
</dbReference>
<dbReference type="EMBL" id="JAAMPC010000008">
    <property type="protein sequence ID" value="KAG2298276.1"/>
    <property type="molecule type" value="Genomic_DNA"/>
</dbReference>
<dbReference type="Proteomes" id="UP000886595">
    <property type="component" value="Unassembled WGS sequence"/>
</dbReference>
<sequence>MDRIGSLPEEVLCHILSFLTTKEAALTSILSKRWRNLFTLVPHLDIDDSVFLYPEEGKREREGILESFMDFVDRVLASQGDSPIKKFSLKCKTGIDTDRVNHWICNVLGRGVTNLELILDFPRSDDDDLDYMYFLPDELFVSSKLVELNLRSEFGVDWWRGGRGTFLPMLKTLTFDSKWILLCDELEVFLSAFPVLEEFYMAEIEWDSDESVSSESLRKLTIYTSGFEDFRIEEHFLIKGLRSVNKLFISAETLEVSCYFLKQRCRCSTTSKFYVLSVMRVWDGKRCRLS</sequence>
<dbReference type="SMART" id="SM00256">
    <property type="entry name" value="FBOX"/>
    <property type="match status" value="1"/>
</dbReference>
<dbReference type="Pfam" id="PF00646">
    <property type="entry name" value="F-box"/>
    <property type="match status" value="1"/>
</dbReference>
<evidence type="ECO:0000313" key="3">
    <source>
        <dbReference type="Proteomes" id="UP000886595"/>
    </source>
</evidence>
<feature type="domain" description="F-box" evidence="1">
    <location>
        <begin position="1"/>
        <end position="37"/>
    </location>
</feature>
<dbReference type="PROSITE" id="PS50181">
    <property type="entry name" value="FBOX"/>
    <property type="match status" value="1"/>
</dbReference>
<dbReference type="PANTHER" id="PTHR31293">
    <property type="entry name" value="RNI-LIKE SUPERFAMILY PROTEIN"/>
    <property type="match status" value="1"/>
</dbReference>
<dbReference type="Pfam" id="PF24758">
    <property type="entry name" value="LRR_At5g56370"/>
    <property type="match status" value="1"/>
</dbReference>
<dbReference type="InterPro" id="IPR055294">
    <property type="entry name" value="FBL60-like"/>
</dbReference>
<dbReference type="AlphaFoldDB" id="A0A8X7V227"/>
<dbReference type="PANTHER" id="PTHR31293:SF16">
    <property type="entry name" value="RNI-LIKE SUPERFAMILY PROTEIN"/>
    <property type="match status" value="1"/>
</dbReference>
<gene>
    <name evidence="2" type="ORF">Bca52824_034748</name>
</gene>
<dbReference type="SUPFAM" id="SSF81383">
    <property type="entry name" value="F-box domain"/>
    <property type="match status" value="1"/>
</dbReference>
<evidence type="ECO:0000259" key="1">
    <source>
        <dbReference type="PROSITE" id="PS50181"/>
    </source>
</evidence>
<proteinExistence type="predicted"/>
<dbReference type="InterPro" id="IPR053781">
    <property type="entry name" value="F-box_AtFBL13-like"/>
</dbReference>
<keyword evidence="3" id="KW-1185">Reference proteome</keyword>
<dbReference type="InterPro" id="IPR001810">
    <property type="entry name" value="F-box_dom"/>
</dbReference>
<comment type="caution">
    <text evidence="2">The sequence shown here is derived from an EMBL/GenBank/DDBJ whole genome shotgun (WGS) entry which is preliminary data.</text>
</comment>
<dbReference type="CDD" id="cd22160">
    <property type="entry name" value="F-box_AtFBL13-like"/>
    <property type="match status" value="1"/>
</dbReference>
<name>A0A8X7V227_BRACI</name>
<dbReference type="InterPro" id="IPR055411">
    <property type="entry name" value="LRR_FXL15/At3g58940/PEG3-like"/>
</dbReference>
<dbReference type="Gene3D" id="1.20.1280.50">
    <property type="match status" value="1"/>
</dbReference>
<organism evidence="2 3">
    <name type="scientific">Brassica carinata</name>
    <name type="common">Ethiopian mustard</name>
    <name type="synonym">Abyssinian cabbage</name>
    <dbReference type="NCBI Taxonomy" id="52824"/>
    <lineage>
        <taxon>Eukaryota</taxon>
        <taxon>Viridiplantae</taxon>
        <taxon>Streptophyta</taxon>
        <taxon>Embryophyta</taxon>
        <taxon>Tracheophyta</taxon>
        <taxon>Spermatophyta</taxon>
        <taxon>Magnoliopsida</taxon>
        <taxon>eudicotyledons</taxon>
        <taxon>Gunneridae</taxon>
        <taxon>Pentapetalae</taxon>
        <taxon>rosids</taxon>
        <taxon>malvids</taxon>
        <taxon>Brassicales</taxon>
        <taxon>Brassicaceae</taxon>
        <taxon>Brassiceae</taxon>
        <taxon>Brassica</taxon>
    </lineage>
</organism>
<protein>
    <recommendedName>
        <fullName evidence="1">F-box domain-containing protein</fullName>
    </recommendedName>
</protein>